<protein>
    <recommendedName>
        <fullName evidence="3">Carbohydrate-binding domain-containing protein</fullName>
    </recommendedName>
</protein>
<dbReference type="Gene3D" id="3.20.20.80">
    <property type="entry name" value="Glycosidases"/>
    <property type="match status" value="1"/>
</dbReference>
<dbReference type="SUPFAM" id="SSF51445">
    <property type="entry name" value="(Trans)glycosidases"/>
    <property type="match status" value="1"/>
</dbReference>
<dbReference type="InterPro" id="IPR017853">
    <property type="entry name" value="GH"/>
</dbReference>
<reference evidence="1 2" key="1">
    <citation type="submission" date="2020-07" db="EMBL/GenBank/DDBJ databases">
        <authorList>
            <person name="Feng X."/>
        </authorList>
    </citation>
    <scope>NUCLEOTIDE SEQUENCE [LARGE SCALE GENOMIC DNA]</scope>
    <source>
        <strain evidence="1 2">JCM14086</strain>
    </source>
</reference>
<keyword evidence="2" id="KW-1185">Reference proteome</keyword>
<organism evidence="1 2">
    <name type="scientific">Puniceicoccus vermicola</name>
    <dbReference type="NCBI Taxonomy" id="388746"/>
    <lineage>
        <taxon>Bacteria</taxon>
        <taxon>Pseudomonadati</taxon>
        <taxon>Verrucomicrobiota</taxon>
        <taxon>Opitutia</taxon>
        <taxon>Puniceicoccales</taxon>
        <taxon>Puniceicoccaceae</taxon>
        <taxon>Puniceicoccus</taxon>
    </lineage>
</organism>
<dbReference type="Proteomes" id="UP000525652">
    <property type="component" value="Unassembled WGS sequence"/>
</dbReference>
<dbReference type="Gene3D" id="2.60.40.1190">
    <property type="match status" value="1"/>
</dbReference>
<dbReference type="SUPFAM" id="SSF49344">
    <property type="entry name" value="CBD9-like"/>
    <property type="match status" value="1"/>
</dbReference>
<name>A0A7X1AZD6_9BACT</name>
<evidence type="ECO:0000313" key="2">
    <source>
        <dbReference type="Proteomes" id="UP000525652"/>
    </source>
</evidence>
<gene>
    <name evidence="1" type="ORF">H5P30_13315</name>
</gene>
<sequence>MRLKLRCYLVLALSLAIECRGDLLVYPDAETSLNPRIPVIEPDDEGASGKAFSVKVDFEYPLTPFLTFPDGGGLFLAIRDIQRRPAKKVLVLKDGDKSLAIHIEAASENRSLVLVSAIGDKLTRKVLSREAIGTDWREIELEWSSGKVECRFGEAAETVLSFPVGFSPTSLVVEANMVDELSLRGEGRFLLNWEEGYAAVVTPRDSCNYVSARLFGFDAFVVSSKQGRRDTPMIEILNGSQKAVSAEFQFQMSAEVSGERLSWTQSVDLAPHQSTWLPIEFPEPLGSDVYHLTVFTQGLTKPWKRTKHFIHTNLREEPASGSHFAIHDSNRNDFGAWPDALPIRISHLYARWGEIVGPVWLKDNDGEYGLDPETPSEEWNWPHLLERGAAQGLELYVSVESTPRQPWMRSRRYEEPGSMKEYNWGEMGGFPDLDKLADFAGILTAKYGENIRWYEVDNEPYYLHHCGKPPDDYVEIVRTVSESIKGEDPDATIVASVGVGTSHDEWTESVFENGVANWSDAISLHTYTTPRTPEQADLPERLEIIRERIEESGKGLSLVNSETGSYTALRETAEKAVSKQRLQQLIDQRATGFTVTNGWPPYAATETDSGISMVRNAVYNFAAGSRIFTFFGWNTSWPKPGWWKPNKYTGISGLPGFSIISADMQGERTPSQYTLALAVLSAQLEGILTGELSGSQLVEQSGISGAIFPKENGGEVAVLWSEMGRRTVLVSSPVPGLEIVSMLGQTQIDTALGTTTDYLHVLELGEEPVYLHSSEKGLSLIPSPILGTRQLYQKDETIEFEISLLNRSQEPWSSQIDFQLPGGWKIKDSARRFDIKARSRENLRFRSTFPTGIEPGSYTISSQIELPDGKSFAFPITLSLKHSSTIPMVPEGTDPAALGVTVPLEPFRINSADQAVIGRSPKMASLQEERYWNGPDELSALAWVAYTSTHLLVKVEVHDVNARQPVPWPSVFGSCVELFFDFRSNDERVLGGAYESGVYQIILKPALKDTESVEIWNASEKYGVLDDIQAIGGRDTDDRYWVGLSIPWSSAGGDAIFGRSFGFDIGVDGPGQLPGTRKTQLMLYGTAINNSDVTGFGNLVLGEAQND</sequence>
<evidence type="ECO:0008006" key="3">
    <source>
        <dbReference type="Google" id="ProtNLM"/>
    </source>
</evidence>
<dbReference type="RefSeq" id="WP_185693422.1">
    <property type="nucleotide sequence ID" value="NZ_JACHVA010000101.1"/>
</dbReference>
<evidence type="ECO:0000313" key="1">
    <source>
        <dbReference type="EMBL" id="MBC2602757.1"/>
    </source>
</evidence>
<proteinExistence type="predicted"/>
<comment type="caution">
    <text evidence="1">The sequence shown here is derived from an EMBL/GenBank/DDBJ whole genome shotgun (WGS) entry which is preliminary data.</text>
</comment>
<dbReference type="EMBL" id="JACHVA010000101">
    <property type="protein sequence ID" value="MBC2602757.1"/>
    <property type="molecule type" value="Genomic_DNA"/>
</dbReference>
<accession>A0A7X1AZD6</accession>
<dbReference type="AlphaFoldDB" id="A0A7X1AZD6"/>